<dbReference type="Proteomes" id="UP001501791">
    <property type="component" value="Unassembled WGS sequence"/>
</dbReference>
<gene>
    <name evidence="1" type="ORF">GCM10009691_04010</name>
</gene>
<proteinExistence type="predicted"/>
<dbReference type="EMBL" id="BAAALY010000002">
    <property type="protein sequence ID" value="GAA1531372.1"/>
    <property type="molecule type" value="Genomic_DNA"/>
</dbReference>
<sequence>MDLTTELCFLTMCRFWTGSGAGTGHRHWTQALGTESGQTPALPTGLTPQALIVPNIKTIDCKV</sequence>
<accession>A0ABN2B0P1</accession>
<keyword evidence="2" id="KW-1185">Reference proteome</keyword>
<name>A0ABN2B0P1_9MICO</name>
<organism evidence="1 2">
    <name type="scientific">Brevibacterium picturae</name>
    <dbReference type="NCBI Taxonomy" id="260553"/>
    <lineage>
        <taxon>Bacteria</taxon>
        <taxon>Bacillati</taxon>
        <taxon>Actinomycetota</taxon>
        <taxon>Actinomycetes</taxon>
        <taxon>Micrococcales</taxon>
        <taxon>Brevibacteriaceae</taxon>
        <taxon>Brevibacterium</taxon>
    </lineage>
</organism>
<protein>
    <submittedName>
        <fullName evidence="1">Uncharacterized protein</fullName>
    </submittedName>
</protein>
<evidence type="ECO:0000313" key="2">
    <source>
        <dbReference type="Proteomes" id="UP001501791"/>
    </source>
</evidence>
<evidence type="ECO:0000313" key="1">
    <source>
        <dbReference type="EMBL" id="GAA1531372.1"/>
    </source>
</evidence>
<reference evidence="1 2" key="1">
    <citation type="journal article" date="2019" name="Int. J. Syst. Evol. Microbiol.">
        <title>The Global Catalogue of Microorganisms (GCM) 10K type strain sequencing project: providing services to taxonomists for standard genome sequencing and annotation.</title>
        <authorList>
            <consortium name="The Broad Institute Genomics Platform"/>
            <consortium name="The Broad Institute Genome Sequencing Center for Infectious Disease"/>
            <person name="Wu L."/>
            <person name="Ma J."/>
        </authorList>
    </citation>
    <scope>NUCLEOTIDE SEQUENCE [LARGE SCALE GENOMIC DNA]</scope>
    <source>
        <strain evidence="1 2">JCM 13319</strain>
    </source>
</reference>
<comment type="caution">
    <text evidence="1">The sequence shown here is derived from an EMBL/GenBank/DDBJ whole genome shotgun (WGS) entry which is preliminary data.</text>
</comment>